<dbReference type="Pfam" id="PF12680">
    <property type="entry name" value="SnoaL_2"/>
    <property type="match status" value="1"/>
</dbReference>
<organism evidence="1 2">
    <name type="scientific">Caldimonas thermodepolymerans</name>
    <dbReference type="NCBI Taxonomy" id="215580"/>
    <lineage>
        <taxon>Bacteria</taxon>
        <taxon>Pseudomonadati</taxon>
        <taxon>Pseudomonadota</taxon>
        <taxon>Betaproteobacteria</taxon>
        <taxon>Burkholderiales</taxon>
        <taxon>Sphaerotilaceae</taxon>
        <taxon>Caldimonas</taxon>
    </lineage>
</organism>
<dbReference type="Proteomes" id="UP000239406">
    <property type="component" value="Unassembled WGS sequence"/>
</dbReference>
<dbReference type="SUPFAM" id="SSF54427">
    <property type="entry name" value="NTF2-like"/>
    <property type="match status" value="1"/>
</dbReference>
<evidence type="ECO:0000313" key="2">
    <source>
        <dbReference type="Proteomes" id="UP000239406"/>
    </source>
</evidence>
<evidence type="ECO:0000313" key="1">
    <source>
        <dbReference type="EMBL" id="PPE69637.1"/>
    </source>
</evidence>
<dbReference type="GO" id="GO:0016853">
    <property type="term" value="F:isomerase activity"/>
    <property type="evidence" value="ECO:0007669"/>
    <property type="project" value="UniProtKB-KW"/>
</dbReference>
<gene>
    <name evidence="1" type="ORF">C1702_10595</name>
</gene>
<dbReference type="Gene3D" id="3.10.450.50">
    <property type="match status" value="1"/>
</dbReference>
<dbReference type="AlphaFoldDB" id="A0A2S5T418"/>
<dbReference type="EMBL" id="PSNY01000010">
    <property type="protein sequence ID" value="PPE69637.1"/>
    <property type="molecule type" value="Genomic_DNA"/>
</dbReference>
<proteinExistence type="predicted"/>
<keyword evidence="2" id="KW-1185">Reference proteome</keyword>
<accession>A0A2S5T418</accession>
<name>A0A2S5T418_9BURK</name>
<dbReference type="InterPro" id="IPR037401">
    <property type="entry name" value="SnoaL-like"/>
</dbReference>
<keyword evidence="1" id="KW-0413">Isomerase</keyword>
<protein>
    <submittedName>
        <fullName evidence="1">Isomerase</fullName>
    </submittedName>
</protein>
<sequence length="149" mass="17325">MSVTETLVGEPRIARLVQYFESLSPAALERLGEIYAADCRFKDPFNEVRGIDAVRRIYAHMYATLDEPRFCITRAVVQGSHCVLTWTFQFRFRRRGEEQSVRGSSHLVLDAEGRITDHEDYWDAAGQFYEKLPLVGNLMRWLRRKVQPA</sequence>
<dbReference type="RefSeq" id="WP_104357673.1">
    <property type="nucleotide sequence ID" value="NZ_CP064338.1"/>
</dbReference>
<dbReference type="InterPro" id="IPR032710">
    <property type="entry name" value="NTF2-like_dom_sf"/>
</dbReference>
<reference evidence="1 2" key="1">
    <citation type="submission" date="2018-02" db="EMBL/GenBank/DDBJ databases">
        <title>Reclassifiation of [Polyangium] brachysporum DSM 7029 as Guopingzhaonella breviflexa gen. nov., sp. nov., a member of the family Comamonadaceae.</title>
        <authorList>
            <person name="Tang B."/>
        </authorList>
    </citation>
    <scope>NUCLEOTIDE SEQUENCE [LARGE SCALE GENOMIC DNA]</scope>
    <source>
        <strain evidence="1 2">DSM 15344</strain>
    </source>
</reference>
<comment type="caution">
    <text evidence="1">The sequence shown here is derived from an EMBL/GenBank/DDBJ whole genome shotgun (WGS) entry which is preliminary data.</text>
</comment>